<dbReference type="EMBL" id="CP000815">
    <property type="protein sequence ID" value="ACB42587.1"/>
    <property type="molecule type" value="Genomic_DNA"/>
</dbReference>
<gene>
    <name evidence="3" type="ordered locus">PCC_0135</name>
</gene>
<dbReference type="AlphaFoldDB" id="B1X3R8"/>
<evidence type="ECO:0000313" key="3">
    <source>
        <dbReference type="EMBL" id="ACB42587.1"/>
    </source>
</evidence>
<keyword evidence="2" id="KW-0812">Transmembrane</keyword>
<evidence type="ECO:0000256" key="1">
    <source>
        <dbReference type="SAM" id="MobiDB-lite"/>
    </source>
</evidence>
<dbReference type="InterPro" id="IPR053023">
    <property type="entry name" value="FLAP_modulator"/>
</dbReference>
<protein>
    <recommendedName>
        <fullName evidence="4">DUF1517 domain-containing protein</fullName>
    </recommendedName>
</protein>
<evidence type="ECO:0008006" key="4">
    <source>
        <dbReference type="Google" id="ProtNLM"/>
    </source>
</evidence>
<reference evidence="3" key="2">
    <citation type="journal article" date="2008" name="Curr. Biol.">
        <title>Chromatophore genome sequence of Paulinella sheds light on acquisition of photosynthesis by eukaryotes.</title>
        <authorList>
            <person name="Nowack E.C.M."/>
            <person name="Melkonian M."/>
            <person name="Gloeckner G."/>
        </authorList>
    </citation>
    <scope>NUCLEOTIDE SEQUENCE [LARGE SCALE GENOMIC DNA]</scope>
</reference>
<feature type="compositionally biased region" description="Low complexity" evidence="1">
    <location>
        <begin position="60"/>
        <end position="69"/>
    </location>
</feature>
<keyword evidence="2" id="KW-1133">Transmembrane helix</keyword>
<organism evidence="3">
    <name type="scientific">Paulinella chromatophora</name>
    <dbReference type="NCBI Taxonomy" id="39717"/>
    <lineage>
        <taxon>Eukaryota</taxon>
        <taxon>Sar</taxon>
        <taxon>Rhizaria</taxon>
        <taxon>Cercozoa</taxon>
        <taxon>Imbricatea</taxon>
        <taxon>Silicofilosea</taxon>
        <taxon>Euglyphida</taxon>
        <taxon>Paulinellidae</taxon>
        <taxon>Paulinella</taxon>
    </lineage>
</organism>
<name>B1X3R8_PAUCH</name>
<dbReference type="PIRSF" id="PIRSF037221">
    <property type="entry name" value="DUF1517"/>
    <property type="match status" value="1"/>
</dbReference>
<keyword evidence="3" id="KW-0934">Plastid</keyword>
<proteinExistence type="predicted"/>
<dbReference type="RefSeq" id="YP_002048797.1">
    <property type="nucleotide sequence ID" value="NC_011087.1"/>
</dbReference>
<accession>B1X3R8</accession>
<feature type="transmembrane region" description="Helical" evidence="2">
    <location>
        <begin position="87"/>
        <end position="113"/>
    </location>
</feature>
<dbReference type="Pfam" id="PF07466">
    <property type="entry name" value="DUF1517"/>
    <property type="match status" value="1"/>
</dbReference>
<dbReference type="PANTHER" id="PTHR33975:SF2">
    <property type="entry name" value="MYELIN-ASSOCIATED OLIGODENDROCYTE BASIC PROTEIN"/>
    <property type="match status" value="1"/>
</dbReference>
<reference evidence="3" key="1">
    <citation type="submission" date="2007-08" db="EMBL/GenBank/DDBJ databases">
        <authorList>
            <person name="Gloeckner G."/>
            <person name="Nowack E."/>
            <person name="Melkonian M."/>
        </authorList>
    </citation>
    <scope>NUCLEOTIDE SEQUENCE</scope>
</reference>
<dbReference type="PANTHER" id="PTHR33975">
    <property type="entry name" value="MYELIN-ASSOCIATED OLIGODENDROCYTE BASIC PROTEIN"/>
    <property type="match status" value="1"/>
</dbReference>
<sequence length="323" mass="34880">MLSFKQLFKKLVIEHTNSRQTFWTVILFSTLFSALLLNFPPPAAAASGSRIGGRTQGLRSSSTYSAPSGYSGSGYSGYRGGGMGFPFLIPIYGFGGGGMFSFFIFIAIIGVLINSLQSVGVVSPLEESNGENLEQRREGPVTVLQLRIGLLASARDLQTDLRYLASTANTGTSKGLQRVLQDTVLALLRHPNLWVYANAECGQVPFIAAEATFNRLSMTERSKLRSEVISNVDGYQQQSSKVIPGLPDATSEFIAVTILVACRSKLTFKGANSAEDLQESLRVVASVPSDSLIALEIIWQPDGAGDVLTTEELLTTYPDLQHL</sequence>
<feature type="transmembrane region" description="Helical" evidence="2">
    <location>
        <begin position="21"/>
        <end position="39"/>
    </location>
</feature>
<geneLocation type="organellar chromatophore" evidence="3"/>
<evidence type="ECO:0000256" key="2">
    <source>
        <dbReference type="SAM" id="Phobius"/>
    </source>
</evidence>
<feature type="region of interest" description="Disordered" evidence="1">
    <location>
        <begin position="46"/>
        <end position="69"/>
    </location>
</feature>
<dbReference type="GeneID" id="6482020"/>
<keyword evidence="2" id="KW-0472">Membrane</keyword>
<dbReference type="InterPro" id="IPR010903">
    <property type="entry name" value="DUF1517"/>
</dbReference>